<feature type="repeat" description="TPR" evidence="1">
    <location>
        <begin position="164"/>
        <end position="197"/>
    </location>
</feature>
<keyword evidence="1" id="KW-0802">TPR repeat</keyword>
<keyword evidence="6" id="KW-0418">Kinase</keyword>
<reference evidence="6" key="1">
    <citation type="submission" date="2023-06" db="EMBL/GenBank/DDBJ databases">
        <title>Genomic of Agaribacillus aureum.</title>
        <authorList>
            <person name="Wang G."/>
        </authorList>
    </citation>
    <scope>NUCLEOTIDE SEQUENCE</scope>
    <source>
        <strain evidence="6">BMA12</strain>
    </source>
</reference>
<dbReference type="InterPro" id="IPR019734">
    <property type="entry name" value="TPR_rpt"/>
</dbReference>
<feature type="chain" id="PRO_5047453288" evidence="4">
    <location>
        <begin position="24"/>
        <end position="656"/>
    </location>
</feature>
<accession>A0ABT8LAU5</accession>
<dbReference type="PANTHER" id="PTHR34220:SF7">
    <property type="entry name" value="SENSOR HISTIDINE KINASE YPDA"/>
    <property type="match status" value="1"/>
</dbReference>
<organism evidence="6 7">
    <name type="scientific">Agaribacillus aureus</name>
    <dbReference type="NCBI Taxonomy" id="3051825"/>
    <lineage>
        <taxon>Bacteria</taxon>
        <taxon>Pseudomonadati</taxon>
        <taxon>Bacteroidota</taxon>
        <taxon>Cytophagia</taxon>
        <taxon>Cytophagales</taxon>
        <taxon>Splendidivirgaceae</taxon>
        <taxon>Agaribacillus</taxon>
    </lineage>
</organism>
<feature type="signal peptide" evidence="4">
    <location>
        <begin position="1"/>
        <end position="23"/>
    </location>
</feature>
<dbReference type="PANTHER" id="PTHR34220">
    <property type="entry name" value="SENSOR HISTIDINE KINASE YPDA"/>
    <property type="match status" value="1"/>
</dbReference>
<evidence type="ECO:0000256" key="2">
    <source>
        <dbReference type="SAM" id="Coils"/>
    </source>
</evidence>
<keyword evidence="3" id="KW-1133">Transmembrane helix</keyword>
<evidence type="ECO:0000256" key="1">
    <source>
        <dbReference type="PROSITE-ProRule" id="PRU00339"/>
    </source>
</evidence>
<dbReference type="Pfam" id="PF13424">
    <property type="entry name" value="TPR_12"/>
    <property type="match status" value="1"/>
</dbReference>
<comment type="caution">
    <text evidence="6">The sequence shown here is derived from an EMBL/GenBank/DDBJ whole genome shotgun (WGS) entry which is preliminary data.</text>
</comment>
<dbReference type="SMART" id="SM00028">
    <property type="entry name" value="TPR"/>
    <property type="match status" value="6"/>
</dbReference>
<feature type="coiled-coil region" evidence="2">
    <location>
        <begin position="613"/>
        <end position="640"/>
    </location>
</feature>
<gene>
    <name evidence="6" type="ORF">QQ020_22600</name>
</gene>
<dbReference type="Gene3D" id="1.25.40.10">
    <property type="entry name" value="Tetratricopeptide repeat domain"/>
    <property type="match status" value="2"/>
</dbReference>
<dbReference type="Proteomes" id="UP001172083">
    <property type="component" value="Unassembled WGS sequence"/>
</dbReference>
<dbReference type="EMBL" id="JAUJEB010000005">
    <property type="protein sequence ID" value="MDN5214888.1"/>
    <property type="molecule type" value="Genomic_DNA"/>
</dbReference>
<name>A0ABT8LAU5_9BACT</name>
<keyword evidence="2" id="KW-0175">Coiled coil</keyword>
<feature type="coiled-coil region" evidence="2">
    <location>
        <begin position="353"/>
        <end position="450"/>
    </location>
</feature>
<dbReference type="GO" id="GO:0016301">
    <property type="term" value="F:kinase activity"/>
    <property type="evidence" value="ECO:0007669"/>
    <property type="project" value="UniProtKB-KW"/>
</dbReference>
<dbReference type="InterPro" id="IPR011990">
    <property type="entry name" value="TPR-like_helical_dom_sf"/>
</dbReference>
<keyword evidence="6" id="KW-0808">Transferase</keyword>
<dbReference type="InterPro" id="IPR010559">
    <property type="entry name" value="Sig_transdc_His_kin_internal"/>
</dbReference>
<evidence type="ECO:0000259" key="5">
    <source>
        <dbReference type="Pfam" id="PF06580"/>
    </source>
</evidence>
<keyword evidence="7" id="KW-1185">Reference proteome</keyword>
<dbReference type="InterPro" id="IPR050640">
    <property type="entry name" value="Bact_2-comp_sensor_kinase"/>
</dbReference>
<evidence type="ECO:0000313" key="7">
    <source>
        <dbReference type="Proteomes" id="UP001172083"/>
    </source>
</evidence>
<proteinExistence type="predicted"/>
<feature type="repeat" description="TPR" evidence="1">
    <location>
        <begin position="198"/>
        <end position="231"/>
    </location>
</feature>
<keyword evidence="3" id="KW-0472">Membrane</keyword>
<dbReference type="Pfam" id="PF06580">
    <property type="entry name" value="His_kinase"/>
    <property type="match status" value="1"/>
</dbReference>
<dbReference type="SUPFAM" id="SSF48452">
    <property type="entry name" value="TPR-like"/>
    <property type="match status" value="2"/>
</dbReference>
<dbReference type="SUPFAM" id="SSF55874">
    <property type="entry name" value="ATPase domain of HSP90 chaperone/DNA topoisomerase II/histidine kinase"/>
    <property type="match status" value="1"/>
</dbReference>
<keyword evidence="3" id="KW-0812">Transmembrane</keyword>
<evidence type="ECO:0000313" key="6">
    <source>
        <dbReference type="EMBL" id="MDN5214888.1"/>
    </source>
</evidence>
<sequence length="656" mass="74718">MKRKKTWLLTLLLTLTVGFSLQAQKKIDSLRQLSEATPAGPDKFKLYGNICWYYINQLQLELALNYADSISLSAEALGDKDGIALAQFYYGVIARKKGRHEKALKHMNAYVNHYVAIGDSTKVAHGLFQIGAINSDIGNYEPSLSALYRSLKILEKQEDQGSINFTLNVIGSVLRSAKRYDDALEVYEKVLQTDSLNSDVMLNMGNVFSETDELEAAKVYYLKALKIDRANENDWAIAYDLENLGNLMSRMKLHDSALVYQKKALEIREALPNKKDEAISLSQVGAAYTRVKNYLPGLAHLTRALDLAKETNTTYLIRDIYEKLAIHFSAQKNFEEAYGYIKQYTILNDSLLNERVTKQISEAKTKYESEKKDQQITLLAKEKELQKKEAQRQATLKNTFIFGGLLIALLAGLLVYTLRQRLRNQKAFALKDNEIKEANFRQQLSELEMKALQAQINPHFIFNCLNSINQMILEGETEPASRYLTKFSRLIRLILENSETAEVSLKNELTLLESYIQLESLRFSGEIQYKIRIKDNIDTEATYLPSMVLQPFVENAIWHGLRHKKEPEEGIIAISIDHDKGQLLCEIQDNGVGREKALELQQRSVWKSKSLGLKITEERLRLLSQELQKQLIRITDLKDAVGQSLGTRVEVSIPTS</sequence>
<keyword evidence="4" id="KW-0732">Signal</keyword>
<feature type="transmembrane region" description="Helical" evidence="3">
    <location>
        <begin position="400"/>
        <end position="418"/>
    </location>
</feature>
<dbReference type="Gene3D" id="3.30.565.10">
    <property type="entry name" value="Histidine kinase-like ATPase, C-terminal domain"/>
    <property type="match status" value="1"/>
</dbReference>
<protein>
    <submittedName>
        <fullName evidence="6">Histidine kinase</fullName>
    </submittedName>
</protein>
<dbReference type="RefSeq" id="WP_346760226.1">
    <property type="nucleotide sequence ID" value="NZ_JAUJEB010000005.1"/>
</dbReference>
<dbReference type="PROSITE" id="PS50005">
    <property type="entry name" value="TPR"/>
    <property type="match status" value="2"/>
</dbReference>
<dbReference type="InterPro" id="IPR036890">
    <property type="entry name" value="HATPase_C_sf"/>
</dbReference>
<evidence type="ECO:0000256" key="4">
    <source>
        <dbReference type="SAM" id="SignalP"/>
    </source>
</evidence>
<evidence type="ECO:0000256" key="3">
    <source>
        <dbReference type="SAM" id="Phobius"/>
    </source>
</evidence>
<feature type="domain" description="Signal transduction histidine kinase internal region" evidence="5">
    <location>
        <begin position="448"/>
        <end position="525"/>
    </location>
</feature>
<dbReference type="Pfam" id="PF13374">
    <property type="entry name" value="TPR_10"/>
    <property type="match status" value="1"/>
</dbReference>